<evidence type="ECO:0000256" key="1">
    <source>
        <dbReference type="ARBA" id="ARBA00007151"/>
    </source>
</evidence>
<accession>A0A1H2GQ16</accession>
<dbReference type="STRING" id="1434072.SAMN05216210_2471"/>
<evidence type="ECO:0000259" key="4">
    <source>
        <dbReference type="Pfam" id="PF22302"/>
    </source>
</evidence>
<dbReference type="AlphaFoldDB" id="A0A1H2GQ16"/>
<protein>
    <recommendedName>
        <fullName evidence="4">DUF6968 domain-containing protein</fullName>
    </recommendedName>
</protein>
<gene>
    <name evidence="5" type="ORF">SAMN05216210_2471</name>
</gene>
<dbReference type="GO" id="GO:1990904">
    <property type="term" value="C:ribonucleoprotein complex"/>
    <property type="evidence" value="ECO:0007669"/>
    <property type="project" value="UniProtKB-KW"/>
</dbReference>
<dbReference type="Proteomes" id="UP000243924">
    <property type="component" value="Chromosome I"/>
</dbReference>
<comment type="similarity">
    <text evidence="1">Belongs to the universal ribosomal protein uS7 family.</text>
</comment>
<dbReference type="InterPro" id="IPR054241">
    <property type="entry name" value="DUF6968"/>
</dbReference>
<evidence type="ECO:0000256" key="3">
    <source>
        <dbReference type="ARBA" id="ARBA00023274"/>
    </source>
</evidence>
<keyword evidence="2" id="KW-0689">Ribosomal protein</keyword>
<reference evidence="6" key="1">
    <citation type="submission" date="2016-10" db="EMBL/GenBank/DDBJ databases">
        <authorList>
            <person name="Varghese N."/>
            <person name="Submissions S."/>
        </authorList>
    </citation>
    <scope>NUCLEOTIDE SEQUENCE [LARGE SCALE GENOMIC DNA]</scope>
    <source>
        <strain evidence="6">CECT 8338</strain>
    </source>
</reference>
<dbReference type="OrthoDB" id="7066098at2"/>
<evidence type="ECO:0000313" key="5">
    <source>
        <dbReference type="EMBL" id="SDU21760.1"/>
    </source>
</evidence>
<dbReference type="RefSeq" id="WP_092387334.1">
    <property type="nucleotide sequence ID" value="NZ_LT629787.1"/>
</dbReference>
<evidence type="ECO:0000256" key="2">
    <source>
        <dbReference type="ARBA" id="ARBA00022980"/>
    </source>
</evidence>
<organism evidence="5 6">
    <name type="scientific">Halopseudomonas salegens</name>
    <dbReference type="NCBI Taxonomy" id="1434072"/>
    <lineage>
        <taxon>Bacteria</taxon>
        <taxon>Pseudomonadati</taxon>
        <taxon>Pseudomonadota</taxon>
        <taxon>Gammaproteobacteria</taxon>
        <taxon>Pseudomonadales</taxon>
        <taxon>Pseudomonadaceae</taxon>
        <taxon>Halopseudomonas</taxon>
    </lineage>
</organism>
<dbReference type="SUPFAM" id="SSF47973">
    <property type="entry name" value="Ribosomal protein S7"/>
    <property type="match status" value="1"/>
</dbReference>
<dbReference type="EMBL" id="LT629787">
    <property type="protein sequence ID" value="SDU21760.1"/>
    <property type="molecule type" value="Genomic_DNA"/>
</dbReference>
<sequence>MALVSKLSDVIATREIELVLKDGAKETYLVSIARPELAETRDSYVCAHEFLSETFEKIINIHGVDPFQALELSIKSIAPYLEYLERKRGGIFHFSGEPGHCFPKSKQV</sequence>
<feature type="domain" description="DUF6968" evidence="4">
    <location>
        <begin position="13"/>
        <end position="100"/>
    </location>
</feature>
<evidence type="ECO:0000313" key="6">
    <source>
        <dbReference type="Proteomes" id="UP000243924"/>
    </source>
</evidence>
<name>A0A1H2GQ16_9GAMM</name>
<proteinExistence type="inferred from homology"/>
<dbReference type="InterPro" id="IPR036823">
    <property type="entry name" value="Ribosomal_uS7_dom_sf"/>
</dbReference>
<keyword evidence="3" id="KW-0687">Ribonucleoprotein</keyword>
<dbReference type="Pfam" id="PF22302">
    <property type="entry name" value="DUF6968"/>
    <property type="match status" value="1"/>
</dbReference>
<dbReference type="GO" id="GO:0005840">
    <property type="term" value="C:ribosome"/>
    <property type="evidence" value="ECO:0007669"/>
    <property type="project" value="UniProtKB-KW"/>
</dbReference>
<keyword evidence="6" id="KW-1185">Reference proteome</keyword>